<sequence>MRFGEPPTPAPYLSKKDQRRLLGMVLTLSFVVFAVIWAAQPSTWYWLVPPDNETAQNEAVAPEGYGGDAPLLGSENSSPVASSPFSNSREPNSIPFGSAAVPSDWLNDVDDSEMGIRVAEQDAYYRVLAHAQRADEDFLAKEARSDVLHVNLIRDADRYRGLPIAIRGTARRIEPIGVNENNYGVKTLYEIWMTTPDSGNDPWRVVAVSLDDRLPQGSDVSVPVKVTGFFFKQYSYASQGGLHVAPLLLAATVEPNIVRKVAPSGTGLEPYILGLAALIGCGAIFSVLVYSYGDWRFKQKMAEQFPVEDTEAKRLLEELPNQKEDPSPFHE</sequence>
<feature type="region of interest" description="Disordered" evidence="1">
    <location>
        <begin position="58"/>
        <end position="93"/>
    </location>
</feature>
<dbReference type="Proteomes" id="UP000006860">
    <property type="component" value="Chromosome"/>
</dbReference>
<dbReference type="eggNOG" id="ENOG5033KSP">
    <property type="taxonomic scope" value="Bacteria"/>
</dbReference>
<name>F0SPM1_RUBBR</name>
<dbReference type="HOGENOM" id="CLU_839085_0_0_0"/>
<feature type="compositionally biased region" description="Low complexity" evidence="1">
    <location>
        <begin position="74"/>
        <end position="88"/>
    </location>
</feature>
<keyword evidence="4" id="KW-1185">Reference proteome</keyword>
<dbReference type="OrthoDB" id="239825at2"/>
<protein>
    <submittedName>
        <fullName evidence="3">Uncharacterized protein</fullName>
    </submittedName>
</protein>
<keyword evidence="2" id="KW-0812">Transmembrane</keyword>
<reference evidence="4" key="1">
    <citation type="submission" date="2011-02" db="EMBL/GenBank/DDBJ databases">
        <title>The complete genome of Planctomyces brasiliensis DSM 5305.</title>
        <authorList>
            <person name="Lucas S."/>
            <person name="Copeland A."/>
            <person name="Lapidus A."/>
            <person name="Bruce D."/>
            <person name="Goodwin L."/>
            <person name="Pitluck S."/>
            <person name="Kyrpides N."/>
            <person name="Mavromatis K."/>
            <person name="Pagani I."/>
            <person name="Ivanova N."/>
            <person name="Ovchinnikova G."/>
            <person name="Lu M."/>
            <person name="Detter J.C."/>
            <person name="Han C."/>
            <person name="Land M."/>
            <person name="Hauser L."/>
            <person name="Markowitz V."/>
            <person name="Cheng J.-F."/>
            <person name="Hugenholtz P."/>
            <person name="Woyke T."/>
            <person name="Wu D."/>
            <person name="Tindall B."/>
            <person name="Pomrenke H.G."/>
            <person name="Brambilla E."/>
            <person name="Klenk H.-P."/>
            <person name="Eisen J.A."/>
        </authorList>
    </citation>
    <scope>NUCLEOTIDE SEQUENCE [LARGE SCALE GENOMIC DNA]</scope>
    <source>
        <strain evidence="4">ATCC 49424 / DSM 5305 / JCM 21570 / NBRC 103401 / IFAM 1448</strain>
    </source>
</reference>
<dbReference type="EMBL" id="CP002546">
    <property type="protein sequence ID" value="ADY58980.1"/>
    <property type="molecule type" value="Genomic_DNA"/>
</dbReference>
<accession>F0SPM1</accession>
<dbReference type="AlphaFoldDB" id="F0SPM1"/>
<organism evidence="3 4">
    <name type="scientific">Rubinisphaera brasiliensis (strain ATCC 49424 / DSM 5305 / JCM 21570 / IAM 15109 / NBRC 103401 / IFAM 1448)</name>
    <name type="common">Planctomyces brasiliensis</name>
    <dbReference type="NCBI Taxonomy" id="756272"/>
    <lineage>
        <taxon>Bacteria</taxon>
        <taxon>Pseudomonadati</taxon>
        <taxon>Planctomycetota</taxon>
        <taxon>Planctomycetia</taxon>
        <taxon>Planctomycetales</taxon>
        <taxon>Planctomycetaceae</taxon>
        <taxon>Rubinisphaera</taxon>
    </lineage>
</organism>
<evidence type="ECO:0000313" key="4">
    <source>
        <dbReference type="Proteomes" id="UP000006860"/>
    </source>
</evidence>
<evidence type="ECO:0000256" key="1">
    <source>
        <dbReference type="SAM" id="MobiDB-lite"/>
    </source>
</evidence>
<evidence type="ECO:0000256" key="2">
    <source>
        <dbReference type="SAM" id="Phobius"/>
    </source>
</evidence>
<dbReference type="RefSeq" id="WP_013627710.1">
    <property type="nucleotide sequence ID" value="NC_015174.1"/>
</dbReference>
<keyword evidence="2" id="KW-1133">Transmembrane helix</keyword>
<feature type="transmembrane region" description="Helical" evidence="2">
    <location>
        <begin position="21"/>
        <end position="39"/>
    </location>
</feature>
<dbReference type="KEGG" id="pbs:Plabr_1368"/>
<dbReference type="STRING" id="756272.Plabr_1368"/>
<proteinExistence type="predicted"/>
<feature type="transmembrane region" description="Helical" evidence="2">
    <location>
        <begin position="271"/>
        <end position="292"/>
    </location>
</feature>
<gene>
    <name evidence="3" type="ordered locus">Plabr_1368</name>
</gene>
<keyword evidence="2" id="KW-0472">Membrane</keyword>
<evidence type="ECO:0000313" key="3">
    <source>
        <dbReference type="EMBL" id="ADY58980.1"/>
    </source>
</evidence>